<dbReference type="PANTHER" id="PTHR37335:SF1">
    <property type="entry name" value="RIKEN CDNA 1700003F12 GENE"/>
    <property type="match status" value="1"/>
</dbReference>
<dbReference type="RefSeq" id="XP_023377960.1">
    <property type="nucleotide sequence ID" value="XM_023522192.1"/>
</dbReference>
<feature type="compositionally biased region" description="Basic and acidic residues" evidence="1">
    <location>
        <begin position="50"/>
        <end position="62"/>
    </location>
</feature>
<dbReference type="GeneID" id="111730811"/>
<feature type="region of interest" description="Disordered" evidence="1">
    <location>
        <begin position="101"/>
        <end position="129"/>
    </location>
</feature>
<feature type="compositionally biased region" description="Polar residues" evidence="1">
    <location>
        <begin position="184"/>
        <end position="194"/>
    </location>
</feature>
<dbReference type="Proteomes" id="UP000515202">
    <property type="component" value="Unplaced"/>
</dbReference>
<evidence type="ECO:0000256" key="1">
    <source>
        <dbReference type="SAM" id="MobiDB-lite"/>
    </source>
</evidence>
<evidence type="ECO:0000313" key="2">
    <source>
        <dbReference type="Proteomes" id="UP000515202"/>
    </source>
</evidence>
<dbReference type="CTD" id="107519470"/>
<keyword evidence="2" id="KW-1185">Reference proteome</keyword>
<dbReference type="InterPro" id="IPR029296">
    <property type="entry name" value="Bcl-2-like_put"/>
</dbReference>
<dbReference type="KEGG" id="pvp:111730811"/>
<feature type="region of interest" description="Disordered" evidence="1">
    <location>
        <begin position="1"/>
        <end position="73"/>
    </location>
</feature>
<accession>A0A6P6BSL6</accession>
<dbReference type="AlphaFoldDB" id="A0A6P6BSL6"/>
<dbReference type="OrthoDB" id="9450924at2759"/>
<proteinExistence type="predicted"/>
<evidence type="ECO:0000313" key="3">
    <source>
        <dbReference type="RefSeq" id="XP_023377960.1"/>
    </source>
</evidence>
<reference evidence="3" key="1">
    <citation type="submission" date="2025-08" db="UniProtKB">
        <authorList>
            <consortium name="RefSeq"/>
        </authorList>
    </citation>
    <scope>IDENTIFICATION</scope>
    <source>
        <tissue evidence="3">Kidney</tissue>
    </source>
</reference>
<name>A0A6P6BSL6_PTEVA</name>
<feature type="compositionally biased region" description="Polar residues" evidence="1">
    <location>
        <begin position="28"/>
        <end position="39"/>
    </location>
</feature>
<dbReference type="PANTHER" id="PTHR37335">
    <property type="entry name" value="RIKEN CDNA 1700003F12 GENE"/>
    <property type="match status" value="1"/>
</dbReference>
<organism evidence="2 3">
    <name type="scientific">Pteropus vampyrus</name>
    <name type="common">Large flying fox</name>
    <dbReference type="NCBI Taxonomy" id="132908"/>
    <lineage>
        <taxon>Eukaryota</taxon>
        <taxon>Metazoa</taxon>
        <taxon>Chordata</taxon>
        <taxon>Craniata</taxon>
        <taxon>Vertebrata</taxon>
        <taxon>Euteleostomi</taxon>
        <taxon>Mammalia</taxon>
        <taxon>Eutheria</taxon>
        <taxon>Laurasiatheria</taxon>
        <taxon>Chiroptera</taxon>
        <taxon>Yinpterochiroptera</taxon>
        <taxon>Pteropodoidea</taxon>
        <taxon>Pteropodidae</taxon>
        <taxon>Pteropodinae</taxon>
        <taxon>Pteropus</taxon>
    </lineage>
</organism>
<protein>
    <submittedName>
        <fullName evidence="3">Uncharacterized protein C20orf144 homolog</fullName>
    </submittedName>
</protein>
<dbReference type="Pfam" id="PF15318">
    <property type="entry name" value="Bclt"/>
    <property type="match status" value="2"/>
</dbReference>
<gene>
    <name evidence="3" type="primary">CUNH20orf144</name>
</gene>
<sequence>MRSQCGDNAGAEGPQPEGRAEQHGPWTTVLTSPAMGNNNSHRRTKVPKQAGKERPPDMDKAWGKQQFSSHLKQKPRTKIVLLFPLDKRQQVAEVAADSGAQPAAAQVGSQATPPMMRGAGDGAERQEGAREREMKKILVLLLLLDARLQEGRRAAGGANGGADSGGGAKATQGWLRLYARLVTKNQTSSETDPSMEQPRKRCRCPRPRS</sequence>
<feature type="region of interest" description="Disordered" evidence="1">
    <location>
        <begin position="184"/>
        <end position="209"/>
    </location>
</feature>
<feature type="compositionally biased region" description="Basic residues" evidence="1">
    <location>
        <begin position="200"/>
        <end position="209"/>
    </location>
</feature>